<evidence type="ECO:0000313" key="4">
    <source>
        <dbReference type="EMBL" id="CAD8119626.1"/>
    </source>
</evidence>
<dbReference type="PROSITE" id="PS50089">
    <property type="entry name" value="ZF_RING_2"/>
    <property type="match status" value="1"/>
</dbReference>
<evidence type="ECO:0000313" key="5">
    <source>
        <dbReference type="Proteomes" id="UP000692954"/>
    </source>
</evidence>
<keyword evidence="2" id="KW-0732">Signal</keyword>
<reference evidence="4" key="1">
    <citation type="submission" date="2021-01" db="EMBL/GenBank/DDBJ databases">
        <authorList>
            <consortium name="Genoscope - CEA"/>
            <person name="William W."/>
        </authorList>
    </citation>
    <scope>NUCLEOTIDE SEQUENCE</scope>
</reference>
<organism evidence="4 5">
    <name type="scientific">Paramecium sonneborni</name>
    <dbReference type="NCBI Taxonomy" id="65129"/>
    <lineage>
        <taxon>Eukaryota</taxon>
        <taxon>Sar</taxon>
        <taxon>Alveolata</taxon>
        <taxon>Ciliophora</taxon>
        <taxon>Intramacronucleata</taxon>
        <taxon>Oligohymenophorea</taxon>
        <taxon>Peniculida</taxon>
        <taxon>Parameciidae</taxon>
        <taxon>Paramecium</taxon>
    </lineage>
</organism>
<feature type="domain" description="RING-type" evidence="3">
    <location>
        <begin position="51"/>
        <end position="95"/>
    </location>
</feature>
<feature type="signal peptide" evidence="2">
    <location>
        <begin position="1"/>
        <end position="23"/>
    </location>
</feature>
<dbReference type="AlphaFoldDB" id="A0A8S1QUY6"/>
<protein>
    <recommendedName>
        <fullName evidence="3">RING-type domain-containing protein</fullName>
    </recommendedName>
</protein>
<keyword evidence="1" id="KW-0862">Zinc</keyword>
<dbReference type="EMBL" id="CAJJDN010000122">
    <property type="protein sequence ID" value="CAD8119626.1"/>
    <property type="molecule type" value="Genomic_DNA"/>
</dbReference>
<keyword evidence="1" id="KW-0863">Zinc-finger</keyword>
<comment type="caution">
    <text evidence="4">The sequence shown here is derived from an EMBL/GenBank/DDBJ whole genome shotgun (WGS) entry which is preliminary data.</text>
</comment>
<gene>
    <name evidence="4" type="ORF">PSON_ATCC_30995.1.T1220044</name>
</gene>
<keyword evidence="1" id="KW-0479">Metal-binding</keyword>
<accession>A0A8S1QUY6</accession>
<proteinExistence type="predicted"/>
<dbReference type="GO" id="GO:0008270">
    <property type="term" value="F:zinc ion binding"/>
    <property type="evidence" value="ECO:0007669"/>
    <property type="project" value="UniProtKB-KW"/>
</dbReference>
<dbReference type="InterPro" id="IPR001841">
    <property type="entry name" value="Znf_RING"/>
</dbReference>
<evidence type="ECO:0000256" key="1">
    <source>
        <dbReference type="PROSITE-ProRule" id="PRU00175"/>
    </source>
</evidence>
<evidence type="ECO:0000259" key="3">
    <source>
        <dbReference type="PROSITE" id="PS50089"/>
    </source>
</evidence>
<keyword evidence="5" id="KW-1185">Reference proteome</keyword>
<name>A0A8S1QUY6_9CILI</name>
<sequence length="171" mass="20542">MKQFQSNFILFILIYYNFMGCSAQKESICLKSLISTKPIETYEEIPNLIKCYICEENINQQIIYLEKCKHYFHSKCFIELIEKQVEINKSSIIKCKCGTKTTTNQIRQSSWPNKLILLNSLFRQQLNILLIQLRKKPDYQEIENQFNKSQQHADYYFFHNIEDLQYEETPQ</sequence>
<evidence type="ECO:0000256" key="2">
    <source>
        <dbReference type="SAM" id="SignalP"/>
    </source>
</evidence>
<dbReference type="Proteomes" id="UP000692954">
    <property type="component" value="Unassembled WGS sequence"/>
</dbReference>
<feature type="chain" id="PRO_5035910681" description="RING-type domain-containing protein" evidence="2">
    <location>
        <begin position="24"/>
        <end position="171"/>
    </location>
</feature>